<dbReference type="Gene3D" id="3.30.1330.60">
    <property type="entry name" value="OmpA-like domain"/>
    <property type="match status" value="1"/>
</dbReference>
<dbReference type="PRINTS" id="PR01021">
    <property type="entry name" value="OMPADOMAIN"/>
</dbReference>
<dbReference type="SUPFAM" id="SSF103088">
    <property type="entry name" value="OmpA-like"/>
    <property type="match status" value="1"/>
</dbReference>
<organism evidence="8 9">
    <name type="scientific">Luteimonas flava</name>
    <dbReference type="NCBI Taxonomy" id="3115822"/>
    <lineage>
        <taxon>Bacteria</taxon>
        <taxon>Pseudomonadati</taxon>
        <taxon>Pseudomonadota</taxon>
        <taxon>Gammaproteobacteria</taxon>
        <taxon>Lysobacterales</taxon>
        <taxon>Lysobacteraceae</taxon>
        <taxon>Luteimonas</taxon>
    </lineage>
</organism>
<dbReference type="InterPro" id="IPR006664">
    <property type="entry name" value="OMP_bac"/>
</dbReference>
<feature type="chain" id="PRO_5046630793" evidence="6">
    <location>
        <begin position="27"/>
        <end position="279"/>
    </location>
</feature>
<evidence type="ECO:0000256" key="4">
    <source>
        <dbReference type="ARBA" id="ARBA00023237"/>
    </source>
</evidence>
<gene>
    <name evidence="8" type="ORF">V3391_10635</name>
</gene>
<dbReference type="InterPro" id="IPR006665">
    <property type="entry name" value="OmpA-like"/>
</dbReference>
<comment type="subcellular location">
    <subcellularLocation>
        <location evidence="1">Cell outer membrane</location>
    </subcellularLocation>
</comment>
<keyword evidence="4" id="KW-0998">Cell outer membrane</keyword>
<evidence type="ECO:0000259" key="7">
    <source>
        <dbReference type="PROSITE" id="PS51123"/>
    </source>
</evidence>
<dbReference type="PROSITE" id="PS51123">
    <property type="entry name" value="OMPA_2"/>
    <property type="match status" value="1"/>
</dbReference>
<dbReference type="RefSeq" id="WP_332078379.1">
    <property type="nucleotide sequence ID" value="NZ_JAZHBM010000002.1"/>
</dbReference>
<dbReference type="Proteomes" id="UP001358324">
    <property type="component" value="Unassembled WGS sequence"/>
</dbReference>
<evidence type="ECO:0000256" key="6">
    <source>
        <dbReference type="SAM" id="SignalP"/>
    </source>
</evidence>
<dbReference type="CDD" id="cd07185">
    <property type="entry name" value="OmpA_C-like"/>
    <property type="match status" value="1"/>
</dbReference>
<keyword evidence="2 6" id="KW-0732">Signal</keyword>
<dbReference type="Gene3D" id="3.30.1450.10">
    <property type="match status" value="1"/>
</dbReference>
<evidence type="ECO:0000256" key="2">
    <source>
        <dbReference type="ARBA" id="ARBA00022729"/>
    </source>
</evidence>
<evidence type="ECO:0000313" key="8">
    <source>
        <dbReference type="EMBL" id="MEF3082659.1"/>
    </source>
</evidence>
<comment type="caution">
    <text evidence="8">The sequence shown here is derived from an EMBL/GenBank/DDBJ whole genome shotgun (WGS) entry which is preliminary data.</text>
</comment>
<reference evidence="8 9" key="1">
    <citation type="submission" date="2024-01" db="EMBL/GenBank/DDBJ databases">
        <title>Novel species of the genus Luteimonas isolated from rivers.</title>
        <authorList>
            <person name="Lu H."/>
        </authorList>
    </citation>
    <scope>NUCLEOTIDE SEQUENCE [LARGE SCALE GENOMIC DNA]</scope>
    <source>
        <strain evidence="8 9">SMYT11W</strain>
    </source>
</reference>
<dbReference type="Pfam" id="PF00691">
    <property type="entry name" value="OmpA"/>
    <property type="match status" value="1"/>
</dbReference>
<name>A0ABU7WHM8_9GAMM</name>
<dbReference type="InterPro" id="IPR037873">
    <property type="entry name" value="BamE-like"/>
</dbReference>
<evidence type="ECO:0000313" key="9">
    <source>
        <dbReference type="Proteomes" id="UP001358324"/>
    </source>
</evidence>
<dbReference type="InterPro" id="IPR050330">
    <property type="entry name" value="Bact_OuterMem_StrucFunc"/>
</dbReference>
<evidence type="ECO:0000256" key="5">
    <source>
        <dbReference type="PROSITE-ProRule" id="PRU00473"/>
    </source>
</evidence>
<dbReference type="PANTHER" id="PTHR30329:SF21">
    <property type="entry name" value="LIPOPROTEIN YIAD-RELATED"/>
    <property type="match status" value="1"/>
</dbReference>
<dbReference type="EMBL" id="JAZHBM010000002">
    <property type="protein sequence ID" value="MEF3082659.1"/>
    <property type="molecule type" value="Genomic_DNA"/>
</dbReference>
<dbReference type="PROSITE" id="PS51257">
    <property type="entry name" value="PROKAR_LIPOPROTEIN"/>
    <property type="match status" value="1"/>
</dbReference>
<keyword evidence="9" id="KW-1185">Reference proteome</keyword>
<dbReference type="InterPro" id="IPR036737">
    <property type="entry name" value="OmpA-like_sf"/>
</dbReference>
<dbReference type="PANTHER" id="PTHR30329">
    <property type="entry name" value="STATOR ELEMENT OF FLAGELLAR MOTOR COMPLEX"/>
    <property type="match status" value="1"/>
</dbReference>
<dbReference type="InterPro" id="IPR007450">
    <property type="entry name" value="BamE_dom"/>
</dbReference>
<keyword evidence="3 5" id="KW-0472">Membrane</keyword>
<dbReference type="PROSITE" id="PS01068">
    <property type="entry name" value="OMPA_1"/>
    <property type="match status" value="1"/>
</dbReference>
<dbReference type="PRINTS" id="PR01022">
    <property type="entry name" value="OUTRMMBRANEA"/>
</dbReference>
<feature type="domain" description="OmpA-like" evidence="7">
    <location>
        <begin position="149"/>
        <end position="277"/>
    </location>
</feature>
<evidence type="ECO:0000256" key="1">
    <source>
        <dbReference type="ARBA" id="ARBA00004442"/>
    </source>
</evidence>
<dbReference type="InterPro" id="IPR006690">
    <property type="entry name" value="OMPA-like_CS"/>
</dbReference>
<dbReference type="Pfam" id="PF04355">
    <property type="entry name" value="BamE"/>
    <property type="match status" value="1"/>
</dbReference>
<sequence>MRYSINASKAARSALLAIAVAGALSACGTRHISRDISPEGVAGEVVFPDPARAVLAEGTFPNVADLRSIGPGVTKDQLYQTLGRPHFREGLVGVREWDYLLHFRTPEGVVTCQYKVIFDRDYRGQSFHWSPASCADLLADTARTDTTEAGVRRVNLSADALFAFARHEAGDILPRGNELLTQLASDIREVGPSVVTVIGHTDRIGSADANQLLSQRRADTIRALLVSNGVPADSIIAVGKGKAEPVTTSCTDALARPALVECLTPDRRVEVEVRGVAAR</sequence>
<protein>
    <submittedName>
        <fullName evidence="8">OmpA family protein</fullName>
    </submittedName>
</protein>
<evidence type="ECO:0000256" key="3">
    <source>
        <dbReference type="ARBA" id="ARBA00023136"/>
    </source>
</evidence>
<accession>A0ABU7WHM8</accession>
<feature type="signal peptide" evidence="6">
    <location>
        <begin position="1"/>
        <end position="26"/>
    </location>
</feature>
<dbReference type="InterPro" id="IPR002368">
    <property type="entry name" value="OmpA"/>
</dbReference>
<proteinExistence type="predicted"/>